<accession>A0A1I4RDQ6</accession>
<dbReference type="InterPro" id="IPR000014">
    <property type="entry name" value="PAS"/>
</dbReference>
<dbReference type="SUPFAM" id="SSF55781">
    <property type="entry name" value="GAF domain-like"/>
    <property type="match status" value="1"/>
</dbReference>
<keyword evidence="4" id="KW-0808">Transferase</keyword>
<feature type="coiled-coil region" evidence="7">
    <location>
        <begin position="366"/>
        <end position="400"/>
    </location>
</feature>
<dbReference type="NCBIfam" id="TIGR00229">
    <property type="entry name" value="sensory_box"/>
    <property type="match status" value="1"/>
</dbReference>
<dbReference type="Pfam" id="PF13185">
    <property type="entry name" value="GAF_2"/>
    <property type="match status" value="1"/>
</dbReference>
<evidence type="ECO:0000256" key="6">
    <source>
        <dbReference type="ARBA" id="ARBA00023012"/>
    </source>
</evidence>
<evidence type="ECO:0000259" key="9">
    <source>
        <dbReference type="PROSITE" id="PS50112"/>
    </source>
</evidence>
<keyword evidence="3" id="KW-0597">Phosphoprotein</keyword>
<evidence type="ECO:0000256" key="2">
    <source>
        <dbReference type="ARBA" id="ARBA00012438"/>
    </source>
</evidence>
<dbReference type="Pfam" id="PF02518">
    <property type="entry name" value="HATPase_c"/>
    <property type="match status" value="1"/>
</dbReference>
<dbReference type="InterPro" id="IPR005467">
    <property type="entry name" value="His_kinase_dom"/>
</dbReference>
<evidence type="ECO:0000256" key="1">
    <source>
        <dbReference type="ARBA" id="ARBA00000085"/>
    </source>
</evidence>
<dbReference type="InterPro" id="IPR004358">
    <property type="entry name" value="Sig_transdc_His_kin-like_C"/>
</dbReference>
<dbReference type="Pfam" id="PF00512">
    <property type="entry name" value="HisKA"/>
    <property type="match status" value="1"/>
</dbReference>
<dbReference type="PRINTS" id="PR00344">
    <property type="entry name" value="BCTRLSENSOR"/>
</dbReference>
<protein>
    <recommendedName>
        <fullName evidence="2">histidine kinase</fullName>
        <ecNumber evidence="2">2.7.13.3</ecNumber>
    </recommendedName>
</protein>
<dbReference type="SUPFAM" id="SSF47384">
    <property type="entry name" value="Homodimeric domain of signal transducing histidine kinase"/>
    <property type="match status" value="1"/>
</dbReference>
<dbReference type="Gene3D" id="3.30.565.10">
    <property type="entry name" value="Histidine kinase-like ATPase, C-terminal domain"/>
    <property type="match status" value="1"/>
</dbReference>
<dbReference type="InterPro" id="IPR003661">
    <property type="entry name" value="HisK_dim/P_dom"/>
</dbReference>
<feature type="domain" description="PAS" evidence="9">
    <location>
        <begin position="94"/>
        <end position="136"/>
    </location>
</feature>
<dbReference type="STRING" id="487685.SAMN04488696_1504"/>
<sequence>MFVGSMGKKVQDKDVRKKGFLASLLESISINGRMDPERKHSLFSSKLLPMSSYASISAQQVNTEHQTYDAFKGISITDGNISPLNSFMEELEESEIFFGKVVEHSPISLVLLDVDNSPVYLNRKFTETFGYTMDDLSSMKELWEHAFSSLDNGPDVVYTNELKMPCKNGSIKDVEVNTTKLTDDRMILLFKDLTQIKAAEKALFLDELRLEALVELNQLTGSKTRDILSFSLEKAVELTESQIGYIGFVNEDDSTVNMYAWSKSSMDLCDIENESNVYHFKETGLWCAPILQRMPVLTNSNKENNADAGSIPGISVNIRDHLGIPVFDDGKVVMIAGVGNKDGDYNSSDIRQMTLLMEGTWKLIQRKQSEDKIKAYLDQLARNNKELESLDRMKDEFMANITHELKTPLIPIKGYSELLLEGHLGALDGEQMKGVGMILQNTNRLQKLIDSLLYMQNIHSGNIQYHLDSIDIIVLLDKVTTDISSLKNDNSPALYKEYPSSVPFISGNSTYLEQVFSHILENAFKFTFHDGSITVKVSTEGNDLHVIVKDTGIGIPKEEMPHIFKRFYQADGSLTRRYGGNGLGLYLCKSIVEAHGGSIRAESEEGKGTEIHVFLPLIEKD</sequence>
<dbReference type="CDD" id="cd16922">
    <property type="entry name" value="HATPase_EvgS-ArcB-TorS-like"/>
    <property type="match status" value="1"/>
</dbReference>
<keyword evidence="5" id="KW-0418">Kinase</keyword>
<proteinExistence type="predicted"/>
<dbReference type="InterPro" id="IPR050736">
    <property type="entry name" value="Sensor_HK_Regulatory"/>
</dbReference>
<feature type="domain" description="Histidine kinase" evidence="8">
    <location>
        <begin position="400"/>
        <end position="619"/>
    </location>
</feature>
<dbReference type="InterPro" id="IPR036097">
    <property type="entry name" value="HisK_dim/P_sf"/>
</dbReference>
<dbReference type="Gene3D" id="3.30.450.20">
    <property type="entry name" value="PAS domain"/>
    <property type="match status" value="1"/>
</dbReference>
<dbReference type="PROSITE" id="PS50112">
    <property type="entry name" value="PAS"/>
    <property type="match status" value="1"/>
</dbReference>
<dbReference type="EC" id="2.7.13.3" evidence="2"/>
<dbReference type="PANTHER" id="PTHR43711">
    <property type="entry name" value="TWO-COMPONENT HISTIDINE KINASE"/>
    <property type="match status" value="1"/>
</dbReference>
<keyword evidence="11" id="KW-1185">Reference proteome</keyword>
<evidence type="ECO:0000256" key="3">
    <source>
        <dbReference type="ARBA" id="ARBA00022553"/>
    </source>
</evidence>
<dbReference type="InterPro" id="IPR003018">
    <property type="entry name" value="GAF"/>
</dbReference>
<dbReference type="SMART" id="SM00387">
    <property type="entry name" value="HATPase_c"/>
    <property type="match status" value="1"/>
</dbReference>
<dbReference type="SMART" id="SM00388">
    <property type="entry name" value="HisKA"/>
    <property type="match status" value="1"/>
</dbReference>
<evidence type="ECO:0000256" key="7">
    <source>
        <dbReference type="SAM" id="Coils"/>
    </source>
</evidence>
<dbReference type="Proteomes" id="UP000198535">
    <property type="component" value="Unassembled WGS sequence"/>
</dbReference>
<evidence type="ECO:0000313" key="10">
    <source>
        <dbReference type="EMBL" id="SFM50070.1"/>
    </source>
</evidence>
<dbReference type="GO" id="GO:0000155">
    <property type="term" value="F:phosphorelay sensor kinase activity"/>
    <property type="evidence" value="ECO:0007669"/>
    <property type="project" value="InterPro"/>
</dbReference>
<evidence type="ECO:0000256" key="5">
    <source>
        <dbReference type="ARBA" id="ARBA00022777"/>
    </source>
</evidence>
<reference evidence="11" key="1">
    <citation type="submission" date="2016-10" db="EMBL/GenBank/DDBJ databases">
        <authorList>
            <person name="Varghese N."/>
            <person name="Submissions S."/>
        </authorList>
    </citation>
    <scope>NUCLEOTIDE SEQUENCE [LARGE SCALE GENOMIC DNA]</scope>
    <source>
        <strain evidence="11">Mob M</strain>
    </source>
</reference>
<dbReference type="FunFam" id="3.30.565.10:FF:000006">
    <property type="entry name" value="Sensor histidine kinase WalK"/>
    <property type="match status" value="1"/>
</dbReference>
<dbReference type="SUPFAM" id="SSF55874">
    <property type="entry name" value="ATPase domain of HSP90 chaperone/DNA topoisomerase II/histidine kinase"/>
    <property type="match status" value="1"/>
</dbReference>
<evidence type="ECO:0000259" key="8">
    <source>
        <dbReference type="PROSITE" id="PS50109"/>
    </source>
</evidence>
<name>A0A1I4RDQ6_9EURY</name>
<dbReference type="AlphaFoldDB" id="A0A1I4RDQ6"/>
<dbReference type="PANTHER" id="PTHR43711:SF1">
    <property type="entry name" value="HISTIDINE KINASE 1"/>
    <property type="match status" value="1"/>
</dbReference>
<gene>
    <name evidence="10" type="ORF">SAMN04488696_1504</name>
</gene>
<dbReference type="Gene3D" id="1.10.287.130">
    <property type="match status" value="1"/>
</dbReference>
<organism evidence="10 11">
    <name type="scientific">Methanolobus profundi</name>
    <dbReference type="NCBI Taxonomy" id="487685"/>
    <lineage>
        <taxon>Archaea</taxon>
        <taxon>Methanobacteriati</taxon>
        <taxon>Methanobacteriota</taxon>
        <taxon>Stenosarchaea group</taxon>
        <taxon>Methanomicrobia</taxon>
        <taxon>Methanosarcinales</taxon>
        <taxon>Methanosarcinaceae</taxon>
        <taxon>Methanolobus</taxon>
    </lineage>
</organism>
<evidence type="ECO:0000313" key="11">
    <source>
        <dbReference type="Proteomes" id="UP000198535"/>
    </source>
</evidence>
<dbReference type="PROSITE" id="PS50109">
    <property type="entry name" value="HIS_KIN"/>
    <property type="match status" value="1"/>
</dbReference>
<keyword evidence="7" id="KW-0175">Coiled coil</keyword>
<dbReference type="InterPro" id="IPR036890">
    <property type="entry name" value="HATPase_C_sf"/>
</dbReference>
<dbReference type="InterPro" id="IPR003594">
    <property type="entry name" value="HATPase_dom"/>
</dbReference>
<dbReference type="EMBL" id="FOUJ01000002">
    <property type="protein sequence ID" value="SFM50070.1"/>
    <property type="molecule type" value="Genomic_DNA"/>
</dbReference>
<dbReference type="InterPro" id="IPR035965">
    <property type="entry name" value="PAS-like_dom_sf"/>
</dbReference>
<dbReference type="CDD" id="cd00082">
    <property type="entry name" value="HisKA"/>
    <property type="match status" value="1"/>
</dbReference>
<dbReference type="SUPFAM" id="SSF55785">
    <property type="entry name" value="PYP-like sensor domain (PAS domain)"/>
    <property type="match status" value="1"/>
</dbReference>
<evidence type="ECO:0000256" key="4">
    <source>
        <dbReference type="ARBA" id="ARBA00022679"/>
    </source>
</evidence>
<keyword evidence="6" id="KW-0902">Two-component regulatory system</keyword>
<comment type="catalytic activity">
    <reaction evidence="1">
        <text>ATP + protein L-histidine = ADP + protein N-phospho-L-histidine.</text>
        <dbReference type="EC" id="2.7.13.3"/>
    </reaction>
</comment>